<evidence type="ECO:0000256" key="1">
    <source>
        <dbReference type="SAM" id="MobiDB-lite"/>
    </source>
</evidence>
<feature type="region of interest" description="Disordered" evidence="1">
    <location>
        <begin position="108"/>
        <end position="129"/>
    </location>
</feature>
<dbReference type="Proteomes" id="UP000199004">
    <property type="component" value="Unassembled WGS sequence"/>
</dbReference>
<dbReference type="OrthoDB" id="4201131at2"/>
<keyword evidence="3" id="KW-1185">Reference proteome</keyword>
<evidence type="ECO:0000313" key="2">
    <source>
        <dbReference type="EMBL" id="SDM79450.1"/>
    </source>
</evidence>
<evidence type="ECO:0000313" key="3">
    <source>
        <dbReference type="Proteomes" id="UP000199004"/>
    </source>
</evidence>
<protein>
    <submittedName>
        <fullName evidence="2">Uncharacterized protein</fullName>
    </submittedName>
</protein>
<dbReference type="RefSeq" id="WP_143016084.1">
    <property type="nucleotide sequence ID" value="NZ_BKAE01000002.1"/>
</dbReference>
<feature type="compositionally biased region" description="Basic and acidic residues" evidence="1">
    <location>
        <begin position="110"/>
        <end position="121"/>
    </location>
</feature>
<gene>
    <name evidence="2" type="ORF">SAMN05192576_0946</name>
</gene>
<dbReference type="AlphaFoldDB" id="A0A1G9W4N2"/>
<organism evidence="2 3">
    <name type="scientific">Nocardioides szechwanensis</name>
    <dbReference type="NCBI Taxonomy" id="1005944"/>
    <lineage>
        <taxon>Bacteria</taxon>
        <taxon>Bacillati</taxon>
        <taxon>Actinomycetota</taxon>
        <taxon>Actinomycetes</taxon>
        <taxon>Propionibacteriales</taxon>
        <taxon>Nocardioidaceae</taxon>
        <taxon>Nocardioides</taxon>
    </lineage>
</organism>
<name>A0A1G9W4N2_9ACTN</name>
<accession>A0A1G9W4N2</accession>
<sequence length="269" mass="29936">MPTTQQHGNGDTAGRPRLRSVTTRAYWAALEVEGVENAIKQAVNKVSFHYSIDKDDLLQDARLAVVTTADLLDCIDEDKPELTLGTLQYRLERDLVTIADREVLRRHRQPSYEERNDRNDGDEGFAPRPANIAIRNDTSTYTRELVESLIPAVWDESFCYGVRVENAPDPDMPRGTTNKATGNTLAAHIVDIKTGWTKTLLTLNERRALLLCYGLDWTTRGAGFNLGVNHSTVVRWLYAGVGKLVATLNGHSAEVIHLADVRRDLAVAA</sequence>
<dbReference type="EMBL" id="FNIC01000001">
    <property type="protein sequence ID" value="SDM79450.1"/>
    <property type="molecule type" value="Genomic_DNA"/>
</dbReference>
<reference evidence="2 3" key="1">
    <citation type="submission" date="2016-10" db="EMBL/GenBank/DDBJ databases">
        <authorList>
            <person name="de Groot N.N."/>
        </authorList>
    </citation>
    <scope>NUCLEOTIDE SEQUENCE [LARGE SCALE GENOMIC DNA]</scope>
    <source>
        <strain evidence="2 3">CGMCC 1.11147</strain>
    </source>
</reference>
<proteinExistence type="predicted"/>